<evidence type="ECO:0000256" key="4">
    <source>
        <dbReference type="ARBA" id="ARBA00005638"/>
    </source>
</evidence>
<dbReference type="InterPro" id="IPR000860">
    <property type="entry name" value="HemC"/>
</dbReference>
<dbReference type="SUPFAM" id="SSF53850">
    <property type="entry name" value="Periplasmic binding protein-like II"/>
    <property type="match status" value="1"/>
</dbReference>
<dbReference type="Gene3D" id="3.40.190.10">
    <property type="entry name" value="Periplasmic binding protein-like II"/>
    <property type="match status" value="2"/>
</dbReference>
<evidence type="ECO:0000256" key="9">
    <source>
        <dbReference type="NCBIfam" id="TIGR00212"/>
    </source>
</evidence>
<comment type="similarity">
    <text evidence="4">Belongs to the HMBS family.</text>
</comment>
<keyword evidence="6" id="KW-0808">Transferase</keyword>
<dbReference type="Proteomes" id="UP000265964">
    <property type="component" value="Unassembled WGS sequence"/>
</dbReference>
<dbReference type="PANTHER" id="PTHR11557:SF0">
    <property type="entry name" value="PORPHOBILINOGEN DEAMINASE"/>
    <property type="match status" value="1"/>
</dbReference>
<evidence type="ECO:0000256" key="8">
    <source>
        <dbReference type="ARBA" id="ARBA00048169"/>
    </source>
</evidence>
<evidence type="ECO:0000313" key="12">
    <source>
        <dbReference type="Proteomes" id="UP000265964"/>
    </source>
</evidence>
<dbReference type="EMBL" id="NRJF01000045">
    <property type="protein sequence ID" value="RIY37427.1"/>
    <property type="molecule type" value="Genomic_DNA"/>
</dbReference>
<gene>
    <name evidence="11" type="ORF">CKF59_01845</name>
</gene>
<comment type="subunit">
    <text evidence="5">Monomer.</text>
</comment>
<dbReference type="InterPro" id="IPR022417">
    <property type="entry name" value="Porphobilin_deaminase_N"/>
</dbReference>
<comment type="pathway">
    <text evidence="3">Porphyrin-containing compound metabolism; protoporphyrin-IX biosynthesis; coproporphyrinogen-III from 5-aminolevulinate: step 2/4.</text>
</comment>
<accession>A0A3A1YN21</accession>
<evidence type="ECO:0000313" key="11">
    <source>
        <dbReference type="EMBL" id="RIY37427.1"/>
    </source>
</evidence>
<keyword evidence="7" id="KW-0627">Porphyrin biosynthesis</keyword>
<keyword evidence="12" id="KW-1185">Reference proteome</keyword>
<evidence type="ECO:0000256" key="5">
    <source>
        <dbReference type="ARBA" id="ARBA00011245"/>
    </source>
</evidence>
<dbReference type="PANTHER" id="PTHR11557">
    <property type="entry name" value="PORPHOBILINOGEN DEAMINASE"/>
    <property type="match status" value="1"/>
</dbReference>
<dbReference type="InterPro" id="IPR036803">
    <property type="entry name" value="Porphobilinogen_deaminase_C_sf"/>
</dbReference>
<evidence type="ECO:0000256" key="2">
    <source>
        <dbReference type="ARBA" id="ARBA00002869"/>
    </source>
</evidence>
<dbReference type="EC" id="2.5.1.61" evidence="9"/>
<dbReference type="GO" id="GO:0006782">
    <property type="term" value="P:protoporphyrinogen IX biosynthetic process"/>
    <property type="evidence" value="ECO:0007669"/>
    <property type="project" value="UniProtKB-UniPathway"/>
</dbReference>
<dbReference type="AlphaFoldDB" id="A0A3A1YN21"/>
<evidence type="ECO:0000256" key="6">
    <source>
        <dbReference type="ARBA" id="ARBA00022679"/>
    </source>
</evidence>
<comment type="catalytic activity">
    <reaction evidence="8">
        <text>4 porphobilinogen + H2O = hydroxymethylbilane + 4 NH4(+)</text>
        <dbReference type="Rhea" id="RHEA:13185"/>
        <dbReference type="ChEBI" id="CHEBI:15377"/>
        <dbReference type="ChEBI" id="CHEBI:28938"/>
        <dbReference type="ChEBI" id="CHEBI:57845"/>
        <dbReference type="ChEBI" id="CHEBI:58126"/>
        <dbReference type="EC" id="2.5.1.61"/>
    </reaction>
</comment>
<dbReference type="UniPathway" id="UPA00251">
    <property type="reaction ID" value="UER00319"/>
</dbReference>
<reference evidence="11 12" key="1">
    <citation type="submission" date="2017-08" db="EMBL/GenBank/DDBJ databases">
        <title>Reclassification of Bisgaard taxon 37 and 44.</title>
        <authorList>
            <person name="Christensen H."/>
        </authorList>
    </citation>
    <scope>NUCLEOTIDE SEQUENCE [LARGE SCALE GENOMIC DNA]</scope>
    <source>
        <strain evidence="11 12">EEAB3T1</strain>
    </source>
</reference>
<evidence type="ECO:0000256" key="7">
    <source>
        <dbReference type="ARBA" id="ARBA00023244"/>
    </source>
</evidence>
<organism evidence="11 12">
    <name type="scientific">Psittacicella gerlachiana</name>
    <dbReference type="NCBI Taxonomy" id="2028574"/>
    <lineage>
        <taxon>Bacteria</taxon>
        <taxon>Pseudomonadati</taxon>
        <taxon>Pseudomonadota</taxon>
        <taxon>Gammaproteobacteria</taxon>
        <taxon>Pasteurellales</taxon>
        <taxon>Psittacicellaceae</taxon>
        <taxon>Psittacicella</taxon>
    </lineage>
</organism>
<dbReference type="PRINTS" id="PR00151">
    <property type="entry name" value="PORPHBDMNASE"/>
</dbReference>
<proteinExistence type="inferred from homology"/>
<comment type="cofactor">
    <cofactor evidence="1">
        <name>dipyrromethane</name>
        <dbReference type="ChEBI" id="CHEBI:60342"/>
    </cofactor>
</comment>
<sequence>MREQPKPNSMKKQNLVIATRQSALALWQAHMIQDLIKSLPAFANFTPELLPMVSTGDIKLDTVLAKVGGKGLFTYELEQALKAQQAQIAVHSLKDVPMIPEEQFFYTYNARHYHEDLAVFPQGSPYQRLADLPAGSVVGTASVRRKALLAHFYPHLQTKLLRGNVNTRLAKLNDPEQGYDAIILARAGLARLEFLEQLQVEILSPQNGWVSAPGQGIVAVQWDKNQKVAAYSEFLNDPVNQLLTDIERGVARHLGGSCSLPLGVYAGFVNSQGQEVATNIISSQRNAFALEVQKQVCSSADLEQTEQLLQAYQQQLKSLPALQEFAQSLDLAQIQVQVFVGDLQAQKTISRSYSLPFGKHSIVDLQTPELQAQVDSFVATIVQDLQDQGFKEIKTLLDQQLAEQ</sequence>
<evidence type="ECO:0000256" key="3">
    <source>
        <dbReference type="ARBA" id="ARBA00004735"/>
    </source>
</evidence>
<comment type="caution">
    <text evidence="11">The sequence shown here is derived from an EMBL/GenBank/DDBJ whole genome shotgun (WGS) entry which is preliminary data.</text>
</comment>
<dbReference type="GO" id="GO:0004418">
    <property type="term" value="F:hydroxymethylbilane synthase activity"/>
    <property type="evidence" value="ECO:0007669"/>
    <property type="project" value="UniProtKB-UniRule"/>
</dbReference>
<dbReference type="Pfam" id="PF01379">
    <property type="entry name" value="Porphobil_deam"/>
    <property type="match status" value="1"/>
</dbReference>
<dbReference type="FunFam" id="3.40.190.10:FF:000005">
    <property type="entry name" value="Porphobilinogen deaminase"/>
    <property type="match status" value="1"/>
</dbReference>
<dbReference type="GO" id="GO:0005737">
    <property type="term" value="C:cytoplasm"/>
    <property type="evidence" value="ECO:0007669"/>
    <property type="project" value="UniProtKB-UniRule"/>
</dbReference>
<dbReference type="Gene3D" id="3.30.160.40">
    <property type="entry name" value="Porphobilinogen deaminase, C-terminal domain"/>
    <property type="match status" value="1"/>
</dbReference>
<protein>
    <recommendedName>
        <fullName evidence="9">Hydroxymethylbilane synthase</fullName>
        <ecNumber evidence="9">2.5.1.61</ecNumber>
    </recommendedName>
</protein>
<evidence type="ECO:0000256" key="1">
    <source>
        <dbReference type="ARBA" id="ARBA00001916"/>
    </source>
</evidence>
<feature type="domain" description="Porphobilinogen deaminase N-terminal" evidence="10">
    <location>
        <begin position="15"/>
        <end position="227"/>
    </location>
</feature>
<name>A0A3A1YN21_9GAMM</name>
<evidence type="ECO:0000259" key="10">
    <source>
        <dbReference type="Pfam" id="PF01379"/>
    </source>
</evidence>
<comment type="function">
    <text evidence="2">Tetrapolymerization of the monopyrrole PBG into the hydroxymethylbilane pre-uroporphyrinogen in several discrete steps.</text>
</comment>
<dbReference type="NCBIfam" id="TIGR00212">
    <property type="entry name" value="hemC"/>
    <property type="match status" value="1"/>
</dbReference>
<dbReference type="SUPFAM" id="SSF54782">
    <property type="entry name" value="Porphobilinogen deaminase (hydroxymethylbilane synthase), C-terminal domain"/>
    <property type="match status" value="1"/>
</dbReference>